<gene>
    <name evidence="1" type="ORF">HLH29_15665</name>
</gene>
<comment type="caution">
    <text evidence="1">The sequence shown here is derived from an EMBL/GenBank/DDBJ whole genome shotgun (WGS) entry which is preliminary data.</text>
</comment>
<dbReference type="Proteomes" id="UP000525623">
    <property type="component" value="Unassembled WGS sequence"/>
</dbReference>
<accession>A0A7W4JG53</accession>
<sequence>MNLVQDASERTVSEWHGAIRLEAYAEQIAEIAERRSLCRFVPRCVWVARLLKEIAKG</sequence>
<proteinExistence type="predicted"/>
<reference evidence="1 2" key="1">
    <citation type="submission" date="2020-04" db="EMBL/GenBank/DDBJ databases">
        <title>Description of novel Gluconacetobacter.</title>
        <authorList>
            <person name="Sombolestani A."/>
        </authorList>
    </citation>
    <scope>NUCLEOTIDE SEQUENCE [LARGE SCALE GENOMIC DNA]</scope>
    <source>
        <strain evidence="1 2">LMG 27725</strain>
    </source>
</reference>
<organism evidence="1 2">
    <name type="scientific">Gluconacetobacter tumulicola</name>
    <dbReference type="NCBI Taxonomy" id="1017177"/>
    <lineage>
        <taxon>Bacteria</taxon>
        <taxon>Pseudomonadati</taxon>
        <taxon>Pseudomonadota</taxon>
        <taxon>Alphaproteobacteria</taxon>
        <taxon>Acetobacterales</taxon>
        <taxon>Acetobacteraceae</taxon>
        <taxon>Gluconacetobacter</taxon>
    </lineage>
</organism>
<evidence type="ECO:0000313" key="2">
    <source>
        <dbReference type="Proteomes" id="UP000525623"/>
    </source>
</evidence>
<evidence type="ECO:0000313" key="1">
    <source>
        <dbReference type="EMBL" id="MBB2180576.1"/>
    </source>
</evidence>
<dbReference type="RefSeq" id="WP_182968310.1">
    <property type="nucleotide sequence ID" value="NZ_BAABGC010000064.1"/>
</dbReference>
<dbReference type="EMBL" id="JABEQL010000027">
    <property type="protein sequence ID" value="MBB2180576.1"/>
    <property type="molecule type" value="Genomic_DNA"/>
</dbReference>
<keyword evidence="2" id="KW-1185">Reference proteome</keyword>
<dbReference type="AlphaFoldDB" id="A0A7W4JG53"/>
<protein>
    <submittedName>
        <fullName evidence="1">Uncharacterized protein</fullName>
    </submittedName>
</protein>
<name>A0A7W4JG53_9PROT</name>